<dbReference type="OrthoDB" id="9806388at2"/>
<sequence length="435" mass="48897">MTPKEFARRRRQLMRMMGPDSVAILPTAPECIRNRDVEFPFRPDSDFYYLTGFHEPEAVMVLAPGRDHGEFILFCRERDPVRETWTGRRAGPEGACNDYGADDAFPIGDIDDILPGLMEGRERVFYTMGLRADFDQRMLGWLNRIRAASRGGERTPDELIALEHLVHDMRLYKSASELRAMRKAARIAAAAHVRAMQATRPGLMEYAVEAEFAHAFRREGCEHAYSPIVGGGANGCILHYTENNARLNEGELLLIDAGAEHDYYASDITRTFPVGGRFSKPQRALYELVLDAQYAAIEEVRPGNHWNDPHDAAVKVLTKGLVQLGLLKGNVRKLVKDEAYKRFYMHRTGHWLGMDVHDVGDYKVGGEWRVLEKGMVMTVEPGLYIPAGMKGVAKKWWDIGIRIEDDVAVTKDGYEILSTGAPKAVDEIEAIVGSD</sequence>
<gene>
    <name evidence="15" type="ORF">FOKN1_2911</name>
</gene>
<keyword evidence="5" id="KW-0645">Protease</keyword>
<proteinExistence type="inferred from homology"/>
<dbReference type="InterPro" id="IPR029149">
    <property type="entry name" value="Creatin/AminoP/Spt16_N"/>
</dbReference>
<evidence type="ECO:0000259" key="14">
    <source>
        <dbReference type="SMART" id="SM01011"/>
    </source>
</evidence>
<evidence type="ECO:0000256" key="6">
    <source>
        <dbReference type="ARBA" id="ARBA00022723"/>
    </source>
</evidence>
<dbReference type="Gene3D" id="3.40.350.10">
    <property type="entry name" value="Creatinase/prolidase N-terminal domain"/>
    <property type="match status" value="1"/>
</dbReference>
<evidence type="ECO:0000256" key="2">
    <source>
        <dbReference type="ARBA" id="ARBA00001936"/>
    </source>
</evidence>
<dbReference type="InterPro" id="IPR052433">
    <property type="entry name" value="X-Pro_dipept-like"/>
</dbReference>
<dbReference type="Proteomes" id="UP000218765">
    <property type="component" value="Chromosome"/>
</dbReference>
<keyword evidence="6 13" id="KW-0479">Metal-binding</keyword>
<dbReference type="SMART" id="SM01011">
    <property type="entry name" value="AMP_N"/>
    <property type="match status" value="1"/>
</dbReference>
<comment type="catalytic activity">
    <reaction evidence="1">
        <text>Release of any N-terminal amino acid, including proline, that is linked to proline, even from a dipeptide or tripeptide.</text>
        <dbReference type="EC" id="3.4.11.9"/>
    </reaction>
</comment>
<evidence type="ECO:0000256" key="12">
    <source>
        <dbReference type="ARBA" id="ARBA00081411"/>
    </source>
</evidence>
<keyword evidence="9" id="KW-0464">Manganese</keyword>
<organism evidence="15 16">
    <name type="scientific">Thiohalobacter thiocyanaticus</name>
    <dbReference type="NCBI Taxonomy" id="585455"/>
    <lineage>
        <taxon>Bacteria</taxon>
        <taxon>Pseudomonadati</taxon>
        <taxon>Pseudomonadota</taxon>
        <taxon>Gammaproteobacteria</taxon>
        <taxon>Thiohalobacterales</taxon>
        <taxon>Thiohalobacteraceae</taxon>
        <taxon>Thiohalobacter</taxon>
    </lineage>
</organism>
<dbReference type="FunFam" id="3.90.230.10:FF:000002">
    <property type="entry name" value="Xaa-Pro aminopeptidase 3"/>
    <property type="match status" value="1"/>
</dbReference>
<dbReference type="KEGG" id="ttc:FOKN1_2911"/>
<dbReference type="InterPro" id="IPR007865">
    <property type="entry name" value="Aminopep_P_N"/>
</dbReference>
<dbReference type="PROSITE" id="PS00491">
    <property type="entry name" value="PROLINE_PEPTIDASE"/>
    <property type="match status" value="1"/>
</dbReference>
<dbReference type="RefSeq" id="WP_096367272.1">
    <property type="nucleotide sequence ID" value="NZ_AP018052.1"/>
</dbReference>
<dbReference type="InterPro" id="IPR000994">
    <property type="entry name" value="Pept_M24"/>
</dbReference>
<dbReference type="Pfam" id="PF00557">
    <property type="entry name" value="Peptidase_M24"/>
    <property type="match status" value="1"/>
</dbReference>
<dbReference type="GO" id="GO:0005829">
    <property type="term" value="C:cytosol"/>
    <property type="evidence" value="ECO:0007669"/>
    <property type="project" value="TreeGrafter"/>
</dbReference>
<dbReference type="PANTHER" id="PTHR43226">
    <property type="entry name" value="XAA-PRO AMINOPEPTIDASE 3"/>
    <property type="match status" value="1"/>
</dbReference>
<dbReference type="Pfam" id="PF05195">
    <property type="entry name" value="AMP_N"/>
    <property type="match status" value="1"/>
</dbReference>
<evidence type="ECO:0000256" key="4">
    <source>
        <dbReference type="ARBA" id="ARBA00012574"/>
    </source>
</evidence>
<dbReference type="EC" id="3.4.11.9" evidence="4"/>
<keyword evidence="8" id="KW-0482">Metalloprotease</keyword>
<dbReference type="InterPro" id="IPR001131">
    <property type="entry name" value="Peptidase_M24B_aminopep-P_CS"/>
</dbReference>
<dbReference type="InterPro" id="IPR036005">
    <property type="entry name" value="Creatinase/aminopeptidase-like"/>
</dbReference>
<evidence type="ECO:0000256" key="3">
    <source>
        <dbReference type="ARBA" id="ARBA00008766"/>
    </source>
</evidence>
<evidence type="ECO:0000256" key="7">
    <source>
        <dbReference type="ARBA" id="ARBA00022801"/>
    </source>
</evidence>
<evidence type="ECO:0000256" key="9">
    <source>
        <dbReference type="ARBA" id="ARBA00023211"/>
    </source>
</evidence>
<dbReference type="GO" id="GO:0070006">
    <property type="term" value="F:metalloaminopeptidase activity"/>
    <property type="evidence" value="ECO:0007669"/>
    <property type="project" value="InterPro"/>
</dbReference>
<dbReference type="EMBL" id="AP018052">
    <property type="protein sequence ID" value="BAZ95269.1"/>
    <property type="molecule type" value="Genomic_DNA"/>
</dbReference>
<dbReference type="AlphaFoldDB" id="A0A1Z4VUG6"/>
<evidence type="ECO:0000313" key="15">
    <source>
        <dbReference type="EMBL" id="BAZ95269.1"/>
    </source>
</evidence>
<dbReference type="NCBIfam" id="NF008131">
    <property type="entry name" value="PRK10879.1"/>
    <property type="match status" value="1"/>
</dbReference>
<dbReference type="CDD" id="cd01087">
    <property type="entry name" value="Prolidase"/>
    <property type="match status" value="1"/>
</dbReference>
<keyword evidence="7" id="KW-0378">Hydrolase</keyword>
<dbReference type="Gene3D" id="3.90.230.10">
    <property type="entry name" value="Creatinase/methionine aminopeptidase superfamily"/>
    <property type="match status" value="1"/>
</dbReference>
<comment type="cofactor">
    <cofactor evidence="2">
        <name>Mn(2+)</name>
        <dbReference type="ChEBI" id="CHEBI:29035"/>
    </cofactor>
</comment>
<keyword evidence="16" id="KW-1185">Reference proteome</keyword>
<dbReference type="GO" id="GO:0006508">
    <property type="term" value="P:proteolysis"/>
    <property type="evidence" value="ECO:0007669"/>
    <property type="project" value="UniProtKB-KW"/>
</dbReference>
<comment type="similarity">
    <text evidence="3 13">Belongs to the peptidase M24B family.</text>
</comment>
<accession>A0A1Z4VUG6</accession>
<evidence type="ECO:0000256" key="13">
    <source>
        <dbReference type="RuleBase" id="RU000590"/>
    </source>
</evidence>
<evidence type="ECO:0000313" key="16">
    <source>
        <dbReference type="Proteomes" id="UP000218765"/>
    </source>
</evidence>
<evidence type="ECO:0000256" key="10">
    <source>
        <dbReference type="ARBA" id="ARBA00069363"/>
    </source>
</evidence>
<dbReference type="SUPFAM" id="SSF53092">
    <property type="entry name" value="Creatinase/prolidase N-terminal domain"/>
    <property type="match status" value="1"/>
</dbReference>
<evidence type="ECO:0000256" key="5">
    <source>
        <dbReference type="ARBA" id="ARBA00022670"/>
    </source>
</evidence>
<dbReference type="PANTHER" id="PTHR43226:SF4">
    <property type="entry name" value="XAA-PRO AMINOPEPTIDASE 3"/>
    <property type="match status" value="1"/>
</dbReference>
<name>A0A1Z4VUG6_9GAMM</name>
<protein>
    <recommendedName>
        <fullName evidence="10">Xaa-Pro aminopeptidase</fullName>
        <ecNumber evidence="4">3.4.11.9</ecNumber>
    </recommendedName>
    <alternativeName>
        <fullName evidence="11">Aminopeptidase P II</fullName>
    </alternativeName>
    <alternativeName>
        <fullName evidence="12">X-Pro aminopeptidase</fullName>
    </alternativeName>
</protein>
<evidence type="ECO:0000256" key="11">
    <source>
        <dbReference type="ARBA" id="ARBA00075356"/>
    </source>
</evidence>
<evidence type="ECO:0000256" key="1">
    <source>
        <dbReference type="ARBA" id="ARBA00001424"/>
    </source>
</evidence>
<dbReference type="SUPFAM" id="SSF55920">
    <property type="entry name" value="Creatinase/aminopeptidase"/>
    <property type="match status" value="1"/>
</dbReference>
<evidence type="ECO:0000256" key="8">
    <source>
        <dbReference type="ARBA" id="ARBA00023049"/>
    </source>
</evidence>
<feature type="domain" description="Aminopeptidase P N-terminal" evidence="14">
    <location>
        <begin position="1"/>
        <end position="135"/>
    </location>
</feature>
<reference evidence="15 16" key="1">
    <citation type="submission" date="2017-05" db="EMBL/GenBank/DDBJ databases">
        <title>Thiocyanate degradation by Thiohalobacter thiocyanaticus FOKN1.</title>
        <authorList>
            <person name="Oshiki M."/>
            <person name="Fukushima T."/>
            <person name="Kawano S."/>
            <person name="Nakagawa J."/>
        </authorList>
    </citation>
    <scope>NUCLEOTIDE SEQUENCE [LARGE SCALE GENOMIC DNA]</scope>
    <source>
        <strain evidence="15 16">FOKN1</strain>
    </source>
</reference>
<dbReference type="GO" id="GO:0030145">
    <property type="term" value="F:manganese ion binding"/>
    <property type="evidence" value="ECO:0007669"/>
    <property type="project" value="InterPro"/>
</dbReference>